<gene>
    <name evidence="1" type="ORF">C900_00047</name>
</gene>
<dbReference type="RefSeq" id="WP_009577476.1">
    <property type="nucleotide sequence ID" value="NZ_AMZN01000001.1"/>
</dbReference>
<dbReference type="InterPro" id="IPR011009">
    <property type="entry name" value="Kinase-like_dom_sf"/>
</dbReference>
<dbReference type="PANTHER" id="PTHR43883">
    <property type="entry name" value="SLR0207 PROTEIN"/>
    <property type="match status" value="1"/>
</dbReference>
<dbReference type="EMBL" id="AMZN01000001">
    <property type="protein sequence ID" value="ELR73883.1"/>
    <property type="molecule type" value="Genomic_DNA"/>
</dbReference>
<evidence type="ECO:0000313" key="2">
    <source>
        <dbReference type="Proteomes" id="UP000011135"/>
    </source>
</evidence>
<dbReference type="InterPro" id="IPR052732">
    <property type="entry name" value="Cell-binding_unc_protein"/>
</dbReference>
<dbReference type="SUPFAM" id="SSF56112">
    <property type="entry name" value="Protein kinase-like (PK-like)"/>
    <property type="match status" value="1"/>
</dbReference>
<evidence type="ECO:0008006" key="3">
    <source>
        <dbReference type="Google" id="ProtNLM"/>
    </source>
</evidence>
<accession>L8K0F7</accession>
<organism evidence="1 2">
    <name type="scientific">Fulvivirga imtechensis AK7</name>
    <dbReference type="NCBI Taxonomy" id="1237149"/>
    <lineage>
        <taxon>Bacteria</taxon>
        <taxon>Pseudomonadati</taxon>
        <taxon>Bacteroidota</taxon>
        <taxon>Cytophagia</taxon>
        <taxon>Cytophagales</taxon>
        <taxon>Fulvivirgaceae</taxon>
        <taxon>Fulvivirga</taxon>
    </lineage>
</organism>
<dbReference type="Proteomes" id="UP000011135">
    <property type="component" value="Unassembled WGS sequence"/>
</dbReference>
<name>L8K0F7_9BACT</name>
<dbReference type="PATRIC" id="fig|1237149.3.peg.47"/>
<dbReference type="OrthoDB" id="9810277at2"/>
<evidence type="ECO:0000313" key="1">
    <source>
        <dbReference type="EMBL" id="ELR73883.1"/>
    </source>
</evidence>
<dbReference type="PANTHER" id="PTHR43883:SF1">
    <property type="entry name" value="GLUCONOKINASE"/>
    <property type="match status" value="1"/>
</dbReference>
<protein>
    <recommendedName>
        <fullName evidence="3">Aminoglycoside phosphotransferase domain-containing protein</fullName>
    </recommendedName>
</protein>
<sequence>MTKNEVDLLITSGFSDQGKTIEMIETHISWVIITPFFAFKLKKPVKYPFLDFSTLDKRKFYCEREVLLNSRLSNDVYLGVLPVWQYKDKFVIGEAGPGTIVDYTVQMRTLDPDKRMDKLLNAGLLTFNDLKPIAEKLITFHQHATEIKGVEYNAIGKRFAEVASETEFLAGTLGSTADIIQEAIQQSDNFVDQNSELLKERVEKGYIRDVHGDLHARNIFLLDKPIIFDCIEFSDELRQIDLLNELAFFCMDLDVAGYQELSSRFFEYYNQLFCICKSAEEEKLFVYFKAYRANVRAKVNSLRARSADSEEALQQALNEARRYLILMKTYMDILVEQHADHNR</sequence>
<dbReference type="AlphaFoldDB" id="L8K0F7"/>
<comment type="caution">
    <text evidence="1">The sequence shown here is derived from an EMBL/GenBank/DDBJ whole genome shotgun (WGS) entry which is preliminary data.</text>
</comment>
<dbReference type="eggNOG" id="COG2187">
    <property type="taxonomic scope" value="Bacteria"/>
</dbReference>
<reference evidence="1 2" key="1">
    <citation type="submission" date="2012-12" db="EMBL/GenBank/DDBJ databases">
        <title>Genome assembly of Fulvivirga imtechensis AK7.</title>
        <authorList>
            <person name="Nupur N."/>
            <person name="Khatri I."/>
            <person name="Kumar R."/>
            <person name="Subramanian S."/>
            <person name="Pinnaka A."/>
        </authorList>
    </citation>
    <scope>NUCLEOTIDE SEQUENCE [LARGE SCALE GENOMIC DNA]</scope>
    <source>
        <strain evidence="1 2">AK7</strain>
    </source>
</reference>
<dbReference type="STRING" id="1237149.C900_00047"/>
<keyword evidence="2" id="KW-1185">Reference proteome</keyword>
<proteinExistence type="predicted"/>